<name>A0ABY7YDX8_9XANT</name>
<gene>
    <name evidence="3" type="ORF">K6978_02470</name>
</gene>
<organism evidence="3 4">
    <name type="scientific">Xanthomonas cucurbitae</name>
    <dbReference type="NCBI Taxonomy" id="56453"/>
    <lineage>
        <taxon>Bacteria</taxon>
        <taxon>Pseudomonadati</taxon>
        <taxon>Pseudomonadota</taxon>
        <taxon>Gammaproteobacteria</taxon>
        <taxon>Lysobacterales</taxon>
        <taxon>Lysobacteraceae</taxon>
        <taxon>Xanthomonas</taxon>
    </lineage>
</organism>
<dbReference type="PANTHER" id="PTHR46224:SF61">
    <property type="entry name" value="ANKYRIN-LIKE PROTEIN"/>
    <property type="match status" value="1"/>
</dbReference>
<sequence length="290" mass="32501">MSRLLRLLVLSLSLVCASCGGVSLPAPAQQSAYPLRSYFSDPKAQALALAAEHGNVEEVRRLMKEEHVDPDVTFSTEGEPLLMWPILTQKPQGLRAMLENGANPNARKPDQIVKTYKDGSVGRYFRSDNAMVWAAKQDDPIYLKLLLDHGGDPNTRNANDETLLLQAFLTQNKWESVKLLVERGADVNAKSQGVPILFNYAARGGFEQAYWLLEHGADPGEGSPPPLPKNLSIVESIFWHPGNPNDPTWQRKCQQWLLQRGYQRPPLPENFRSMRKSFGFPSEEKDIPLL</sequence>
<dbReference type="PROSITE" id="PS50088">
    <property type="entry name" value="ANK_REPEAT"/>
    <property type="match status" value="1"/>
</dbReference>
<dbReference type="Gene3D" id="1.25.40.20">
    <property type="entry name" value="Ankyrin repeat-containing domain"/>
    <property type="match status" value="1"/>
</dbReference>
<dbReference type="Pfam" id="PF12796">
    <property type="entry name" value="Ank_2"/>
    <property type="match status" value="1"/>
</dbReference>
<evidence type="ECO:0000256" key="2">
    <source>
        <dbReference type="SAM" id="SignalP"/>
    </source>
</evidence>
<dbReference type="Proteomes" id="UP001214201">
    <property type="component" value="Chromosome"/>
</dbReference>
<dbReference type="SUPFAM" id="SSF48403">
    <property type="entry name" value="Ankyrin repeat"/>
    <property type="match status" value="1"/>
</dbReference>
<feature type="repeat" description="ANK" evidence="1">
    <location>
        <begin position="159"/>
        <end position="192"/>
    </location>
</feature>
<dbReference type="RefSeq" id="WP_274396832.1">
    <property type="nucleotide sequence ID" value="NZ_CP082213.1"/>
</dbReference>
<keyword evidence="1" id="KW-0040">ANK repeat</keyword>
<dbReference type="PANTHER" id="PTHR46224">
    <property type="entry name" value="ANKYRIN REPEAT FAMILY PROTEIN"/>
    <property type="match status" value="1"/>
</dbReference>
<feature type="signal peptide" evidence="2">
    <location>
        <begin position="1"/>
        <end position="28"/>
    </location>
</feature>
<proteinExistence type="predicted"/>
<dbReference type="SMART" id="SM00248">
    <property type="entry name" value="ANK"/>
    <property type="match status" value="5"/>
</dbReference>
<keyword evidence="4" id="KW-1185">Reference proteome</keyword>
<protein>
    <submittedName>
        <fullName evidence="3">Ankyrin repeat domain-containing protein</fullName>
    </submittedName>
</protein>
<reference evidence="3 4" key="1">
    <citation type="submission" date="2021-08" db="EMBL/GenBank/DDBJ databases">
        <title>Genome sequences of Xanthomonas cucurbitae isolates from 5 Midwestern US states.</title>
        <authorList>
            <person name="Hind S.R."/>
        </authorList>
    </citation>
    <scope>NUCLEOTIDE SEQUENCE [LARGE SCALE GENOMIC DNA]</scope>
    <source>
        <strain evidence="3 4">OH_261</strain>
    </source>
</reference>
<accession>A0ABY7YDX8</accession>
<evidence type="ECO:0000313" key="3">
    <source>
        <dbReference type="EMBL" id="WDM72088.1"/>
    </source>
</evidence>
<feature type="chain" id="PRO_5045544211" evidence="2">
    <location>
        <begin position="29"/>
        <end position="290"/>
    </location>
</feature>
<evidence type="ECO:0000313" key="4">
    <source>
        <dbReference type="Proteomes" id="UP001214201"/>
    </source>
</evidence>
<evidence type="ECO:0000256" key="1">
    <source>
        <dbReference type="PROSITE-ProRule" id="PRU00023"/>
    </source>
</evidence>
<keyword evidence="2" id="KW-0732">Signal</keyword>
<dbReference type="EMBL" id="CP082214">
    <property type="protein sequence ID" value="WDM72088.1"/>
    <property type="molecule type" value="Genomic_DNA"/>
</dbReference>
<dbReference type="InterPro" id="IPR036770">
    <property type="entry name" value="Ankyrin_rpt-contain_sf"/>
</dbReference>
<dbReference type="InterPro" id="IPR002110">
    <property type="entry name" value="Ankyrin_rpt"/>
</dbReference>
<dbReference type="InterPro" id="IPR051616">
    <property type="entry name" value="Cul2-RING_E3_ligase_SR"/>
</dbReference>